<keyword evidence="2" id="KW-1015">Disulfide bond</keyword>
<reference evidence="4" key="3">
    <citation type="submission" date="2020-10" db="EMBL/GenBank/DDBJ databases">
        <authorList>
            <person name="Sedaghatjoo S."/>
        </authorList>
    </citation>
    <scope>NUCLEOTIDE SEQUENCE</scope>
    <source>
        <strain evidence="4">AZH3</strain>
    </source>
</reference>
<reference evidence="5" key="2">
    <citation type="journal article" date="2019" name="IMA Fungus">
        <title>Genome sequencing and comparison of five Tilletia species to identify candidate genes for the detection of regulated species infecting wheat.</title>
        <authorList>
            <person name="Nguyen H.D.T."/>
            <person name="Sultana T."/>
            <person name="Kesanakurti P."/>
            <person name="Hambleton S."/>
        </authorList>
    </citation>
    <scope>NUCLEOTIDE SEQUENCE</scope>
    <source>
        <strain evidence="5">DAOMC 238032</strain>
    </source>
</reference>
<keyword evidence="1" id="KW-0378">Hydrolase</keyword>
<dbReference type="PANTHER" id="PTHR33630:SF9">
    <property type="entry name" value="CUTINASE 4"/>
    <property type="match status" value="1"/>
</dbReference>
<dbReference type="InterPro" id="IPR029058">
    <property type="entry name" value="AB_hydrolase_fold"/>
</dbReference>
<dbReference type="Proteomes" id="UP000836402">
    <property type="component" value="Unassembled WGS sequence"/>
</dbReference>
<organism evidence="5 6">
    <name type="scientific">Tilletia caries</name>
    <name type="common">wheat bunt fungus</name>
    <dbReference type="NCBI Taxonomy" id="13290"/>
    <lineage>
        <taxon>Eukaryota</taxon>
        <taxon>Fungi</taxon>
        <taxon>Dikarya</taxon>
        <taxon>Basidiomycota</taxon>
        <taxon>Ustilaginomycotina</taxon>
        <taxon>Exobasidiomycetes</taxon>
        <taxon>Tilletiales</taxon>
        <taxon>Tilletiaceae</taxon>
        <taxon>Tilletia</taxon>
    </lineage>
</organism>
<dbReference type="Pfam" id="PF01083">
    <property type="entry name" value="Cutinase"/>
    <property type="match status" value="1"/>
</dbReference>
<feature type="chain" id="PRO_5044550238" description="Cutinase" evidence="3">
    <location>
        <begin position="21"/>
        <end position="240"/>
    </location>
</feature>
<protein>
    <recommendedName>
        <fullName evidence="8">Cutinase</fullName>
    </recommendedName>
</protein>
<dbReference type="Gene3D" id="3.40.50.1820">
    <property type="entry name" value="alpha/beta hydrolase"/>
    <property type="match status" value="1"/>
</dbReference>
<evidence type="ECO:0000256" key="2">
    <source>
        <dbReference type="ARBA" id="ARBA00023157"/>
    </source>
</evidence>
<reference evidence="5" key="1">
    <citation type="submission" date="2016-04" db="EMBL/GenBank/DDBJ databases">
        <authorList>
            <person name="Nguyen H.D."/>
            <person name="Kesanakurti P."/>
            <person name="Cullis J."/>
            <person name="Levesque C.A."/>
            <person name="Hambleton S."/>
        </authorList>
    </citation>
    <scope>NUCLEOTIDE SEQUENCE</scope>
    <source>
        <strain evidence="5">DAOMC 238032</strain>
    </source>
</reference>
<dbReference type="SMART" id="SM01110">
    <property type="entry name" value="Cutinase"/>
    <property type="match status" value="1"/>
</dbReference>
<evidence type="ECO:0000256" key="1">
    <source>
        <dbReference type="ARBA" id="ARBA00022801"/>
    </source>
</evidence>
<evidence type="ECO:0008006" key="8">
    <source>
        <dbReference type="Google" id="ProtNLM"/>
    </source>
</evidence>
<proteinExistence type="predicted"/>
<dbReference type="InterPro" id="IPR000675">
    <property type="entry name" value="Cutinase/axe"/>
</dbReference>
<evidence type="ECO:0000256" key="3">
    <source>
        <dbReference type="SAM" id="SignalP"/>
    </source>
</evidence>
<evidence type="ECO:0000313" key="4">
    <source>
        <dbReference type="EMBL" id="CAD6951506.1"/>
    </source>
</evidence>
<name>A0A177V4Q8_9BASI</name>
<comment type="caution">
    <text evidence="5">The sequence shown here is derived from an EMBL/GenBank/DDBJ whole genome shotgun (WGS) entry which is preliminary data.</text>
</comment>
<evidence type="ECO:0000313" key="7">
    <source>
        <dbReference type="Proteomes" id="UP000836402"/>
    </source>
</evidence>
<evidence type="ECO:0000313" key="6">
    <source>
        <dbReference type="Proteomes" id="UP000077671"/>
    </source>
</evidence>
<feature type="signal peptide" evidence="3">
    <location>
        <begin position="1"/>
        <end position="20"/>
    </location>
</feature>
<dbReference type="PANTHER" id="PTHR33630">
    <property type="entry name" value="CUTINASE RV1984C-RELATED-RELATED"/>
    <property type="match status" value="1"/>
</dbReference>
<keyword evidence="7" id="KW-1185">Reference proteome</keyword>
<dbReference type="EMBL" id="LWDD02000085">
    <property type="protein sequence ID" value="KAE8264173.1"/>
    <property type="molecule type" value="Genomic_DNA"/>
</dbReference>
<dbReference type="SUPFAM" id="SSF53474">
    <property type="entry name" value="alpha/beta-Hydrolases"/>
    <property type="match status" value="1"/>
</dbReference>
<dbReference type="AlphaFoldDB" id="A0A177V4Q8"/>
<dbReference type="EMBL" id="CAJHJG010005634">
    <property type="protein sequence ID" value="CAD6951506.1"/>
    <property type="molecule type" value="Genomic_DNA"/>
</dbReference>
<accession>A0A177V4Q8</accession>
<dbReference type="GO" id="GO:0052689">
    <property type="term" value="F:carboxylic ester hydrolase activity"/>
    <property type="evidence" value="ECO:0007669"/>
    <property type="project" value="UniProtKB-ARBA"/>
</dbReference>
<gene>
    <name evidence="5" type="ORF">A4X03_0g1136</name>
    <name evidence="4" type="ORF">JKIAZH3_G4148</name>
</gene>
<dbReference type="PROSITE" id="PS51257">
    <property type="entry name" value="PROKAR_LIPOPROTEIN"/>
    <property type="match status" value="1"/>
</dbReference>
<evidence type="ECO:0000313" key="5">
    <source>
        <dbReference type="EMBL" id="KAE8264173.1"/>
    </source>
</evidence>
<dbReference type="Proteomes" id="UP000077671">
    <property type="component" value="Unassembled WGS sequence"/>
</dbReference>
<sequence>MRFIPSLTLALATLTVACTAAPMSFPPTRPTPATLPTLATCKDYVLISSRGTQERQGPSFIFKDIIKDVLQALPNGAEVDTVYPADWGMHFEIGSDWIFQYITKSLASCPQQKFALLGWSQGAMVSSGAIQKFAESRSAAKNSIKAAVFFGNPFHVPHRVGNVDEHGQFTTSAVSGIASYGNPNAATSFAQQGKLLDICFEGDTICNRARSSDPAAHGKYGARPQITKMSVDFLLKHLRE</sequence>
<keyword evidence="3" id="KW-0732">Signal</keyword>